<comment type="similarity">
    <text evidence="2">Belongs to the ycf15 family.</text>
</comment>
<sequence length="143" mass="17106">MSKGLLSSQTDPPTSIYKCWFIKNTQEKILLQISYQYLLNLFLSNKILLDLMTKTLVVEMLVSSIFWTLAPWKNMLLLKYGRIEILDQNTMYGWYELPKQEFLNSKQLVQILTTKKYWILFWIGPERRRKDGMPTGIYYIEFC</sequence>
<keyword evidence="6" id="KW-1185">Reference proteome</keyword>
<dbReference type="EMBL" id="AYRZ02000001">
    <property type="protein sequence ID" value="PHT95105.1"/>
    <property type="molecule type" value="Genomic_DNA"/>
</dbReference>
<evidence type="ECO:0000313" key="5">
    <source>
        <dbReference type="EMBL" id="PHT95105.1"/>
    </source>
</evidence>
<evidence type="ECO:0000256" key="4">
    <source>
        <dbReference type="ARBA" id="ARBA00022640"/>
    </source>
</evidence>
<reference evidence="5 6" key="2">
    <citation type="journal article" date="2017" name="Genome Biol.">
        <title>New reference genome sequences of hot pepper reveal the massive evolution of plant disease-resistance genes by retroduplication.</title>
        <authorList>
            <person name="Kim S."/>
            <person name="Park J."/>
            <person name="Yeom S.I."/>
            <person name="Kim Y.M."/>
            <person name="Seo E."/>
            <person name="Kim K.T."/>
            <person name="Kim M.S."/>
            <person name="Lee J.M."/>
            <person name="Cheong K."/>
            <person name="Shin H.S."/>
            <person name="Kim S.B."/>
            <person name="Han K."/>
            <person name="Lee J."/>
            <person name="Park M."/>
            <person name="Lee H.A."/>
            <person name="Lee H.Y."/>
            <person name="Lee Y."/>
            <person name="Oh S."/>
            <person name="Lee J.H."/>
            <person name="Choi E."/>
            <person name="Choi E."/>
            <person name="Lee S.E."/>
            <person name="Jeon J."/>
            <person name="Kim H."/>
            <person name="Choi G."/>
            <person name="Song H."/>
            <person name="Lee J."/>
            <person name="Lee S.C."/>
            <person name="Kwon J.K."/>
            <person name="Lee H.Y."/>
            <person name="Koo N."/>
            <person name="Hong Y."/>
            <person name="Kim R.W."/>
            <person name="Kang W.H."/>
            <person name="Huh J.H."/>
            <person name="Kang B.C."/>
            <person name="Yang T.J."/>
            <person name="Lee Y.H."/>
            <person name="Bennetzen J.L."/>
            <person name="Choi D."/>
        </authorList>
    </citation>
    <scope>NUCLEOTIDE SEQUENCE [LARGE SCALE GENOMIC DNA]</scope>
    <source>
        <strain evidence="6">cv. CM334</strain>
    </source>
</reference>
<keyword evidence="4" id="KW-0934">Plastid</keyword>
<dbReference type="AlphaFoldDB" id="A0A2G3ALI9"/>
<reference evidence="5 6" key="1">
    <citation type="journal article" date="2014" name="Nat. Genet.">
        <title>Genome sequence of the hot pepper provides insights into the evolution of pungency in Capsicum species.</title>
        <authorList>
            <person name="Kim S."/>
            <person name="Park M."/>
            <person name="Yeom S.I."/>
            <person name="Kim Y.M."/>
            <person name="Lee J.M."/>
            <person name="Lee H.A."/>
            <person name="Seo E."/>
            <person name="Choi J."/>
            <person name="Cheong K."/>
            <person name="Kim K.T."/>
            <person name="Jung K."/>
            <person name="Lee G.W."/>
            <person name="Oh S.K."/>
            <person name="Bae C."/>
            <person name="Kim S.B."/>
            <person name="Lee H.Y."/>
            <person name="Kim S.Y."/>
            <person name="Kim M.S."/>
            <person name="Kang B.C."/>
            <person name="Jo Y.D."/>
            <person name="Yang H.B."/>
            <person name="Jeong H.J."/>
            <person name="Kang W.H."/>
            <person name="Kwon J.K."/>
            <person name="Shin C."/>
            <person name="Lim J.Y."/>
            <person name="Park J.H."/>
            <person name="Huh J.H."/>
            <person name="Kim J.S."/>
            <person name="Kim B.D."/>
            <person name="Cohen O."/>
            <person name="Paran I."/>
            <person name="Suh M.C."/>
            <person name="Lee S.B."/>
            <person name="Kim Y.K."/>
            <person name="Shin Y."/>
            <person name="Noh S.J."/>
            <person name="Park J."/>
            <person name="Seo Y.S."/>
            <person name="Kwon S.Y."/>
            <person name="Kim H.A."/>
            <person name="Park J.M."/>
            <person name="Kim H.J."/>
            <person name="Choi S.B."/>
            <person name="Bosland P.W."/>
            <person name="Reeves G."/>
            <person name="Jo S.H."/>
            <person name="Lee B.W."/>
            <person name="Cho H.T."/>
            <person name="Choi H.S."/>
            <person name="Lee M.S."/>
            <person name="Yu Y."/>
            <person name="Do Choi Y."/>
            <person name="Park B.S."/>
            <person name="van Deynze A."/>
            <person name="Ashrafi H."/>
            <person name="Hill T."/>
            <person name="Kim W.T."/>
            <person name="Pai H.S."/>
            <person name="Ahn H.K."/>
            <person name="Yeam I."/>
            <person name="Giovannoni J.J."/>
            <person name="Rose J.K."/>
            <person name="Sorensen I."/>
            <person name="Lee S.J."/>
            <person name="Kim R.W."/>
            <person name="Choi I.Y."/>
            <person name="Choi B.S."/>
            <person name="Lim J.S."/>
            <person name="Lee Y.H."/>
            <person name="Choi D."/>
        </authorList>
    </citation>
    <scope>NUCLEOTIDE SEQUENCE [LARGE SCALE GENOMIC DNA]</scope>
    <source>
        <strain evidence="6">cv. CM334</strain>
    </source>
</reference>
<dbReference type="InterPro" id="IPR019645">
    <property type="entry name" value="Uncharacterised_Ycf15"/>
</dbReference>
<proteinExistence type="inferred from homology"/>
<dbReference type="Pfam" id="PF10705">
    <property type="entry name" value="Ycf15"/>
    <property type="match status" value="1"/>
</dbReference>
<protein>
    <recommendedName>
        <fullName evidence="3">Uncharacterized protein ycf15</fullName>
    </recommendedName>
</protein>
<evidence type="ECO:0000256" key="3">
    <source>
        <dbReference type="ARBA" id="ARBA00017335"/>
    </source>
</evidence>
<dbReference type="Proteomes" id="UP000222542">
    <property type="component" value="Unassembled WGS sequence"/>
</dbReference>
<comment type="caution">
    <text evidence="5">The sequence shown here is derived from an EMBL/GenBank/DDBJ whole genome shotgun (WGS) entry which is preliminary data.</text>
</comment>
<name>A0A2G3ALI9_CAPAN</name>
<evidence type="ECO:0000256" key="1">
    <source>
        <dbReference type="ARBA" id="ARBA00004474"/>
    </source>
</evidence>
<dbReference type="STRING" id="4072.A0A2G3ALI9"/>
<dbReference type="Gramene" id="PHT95105">
    <property type="protein sequence ID" value="PHT95105"/>
    <property type="gene ID" value="T459_02987"/>
</dbReference>
<dbReference type="GO" id="GO:0009536">
    <property type="term" value="C:plastid"/>
    <property type="evidence" value="ECO:0007669"/>
    <property type="project" value="UniProtKB-SubCell"/>
</dbReference>
<evidence type="ECO:0000313" key="6">
    <source>
        <dbReference type="Proteomes" id="UP000222542"/>
    </source>
</evidence>
<comment type="subcellular location">
    <subcellularLocation>
        <location evidence="1">Plastid</location>
    </subcellularLocation>
</comment>
<gene>
    <name evidence="5" type="ORF">T459_02987</name>
</gene>
<organism evidence="5 6">
    <name type="scientific">Capsicum annuum</name>
    <name type="common">Capsicum pepper</name>
    <dbReference type="NCBI Taxonomy" id="4072"/>
    <lineage>
        <taxon>Eukaryota</taxon>
        <taxon>Viridiplantae</taxon>
        <taxon>Streptophyta</taxon>
        <taxon>Embryophyta</taxon>
        <taxon>Tracheophyta</taxon>
        <taxon>Spermatophyta</taxon>
        <taxon>Magnoliopsida</taxon>
        <taxon>eudicotyledons</taxon>
        <taxon>Gunneridae</taxon>
        <taxon>Pentapetalae</taxon>
        <taxon>asterids</taxon>
        <taxon>lamiids</taxon>
        <taxon>Solanales</taxon>
        <taxon>Solanaceae</taxon>
        <taxon>Solanoideae</taxon>
        <taxon>Capsiceae</taxon>
        <taxon>Capsicum</taxon>
    </lineage>
</organism>
<evidence type="ECO:0000256" key="2">
    <source>
        <dbReference type="ARBA" id="ARBA00009896"/>
    </source>
</evidence>
<accession>A0A2G3ALI9</accession>